<evidence type="ECO:0000256" key="2">
    <source>
        <dbReference type="SAM" id="SignalP"/>
    </source>
</evidence>
<name>A0A815IDA3_ADIRI</name>
<evidence type="ECO:0000256" key="1">
    <source>
        <dbReference type="SAM" id="Phobius"/>
    </source>
</evidence>
<dbReference type="InterPro" id="IPR036939">
    <property type="entry name" value="Cu2_ascorb_mOase_N_sf"/>
</dbReference>
<proteinExistence type="predicted"/>
<keyword evidence="2" id="KW-0732">Signal</keyword>
<dbReference type="AlphaFoldDB" id="A0A815IDA3"/>
<keyword evidence="1" id="KW-0472">Membrane</keyword>
<dbReference type="GO" id="GO:0005507">
    <property type="term" value="F:copper ion binding"/>
    <property type="evidence" value="ECO:0007669"/>
    <property type="project" value="InterPro"/>
</dbReference>
<keyword evidence="4" id="KW-1185">Reference proteome</keyword>
<feature type="transmembrane region" description="Helical" evidence="1">
    <location>
        <begin position="326"/>
        <end position="348"/>
    </location>
</feature>
<keyword evidence="1" id="KW-1133">Transmembrane helix</keyword>
<feature type="chain" id="PRO_5032543366" evidence="2">
    <location>
        <begin position="28"/>
        <end position="404"/>
    </location>
</feature>
<evidence type="ECO:0000313" key="3">
    <source>
        <dbReference type="EMBL" id="CAF1366577.1"/>
    </source>
</evidence>
<organism evidence="3 4">
    <name type="scientific">Adineta ricciae</name>
    <name type="common">Rotifer</name>
    <dbReference type="NCBI Taxonomy" id="249248"/>
    <lineage>
        <taxon>Eukaryota</taxon>
        <taxon>Metazoa</taxon>
        <taxon>Spiralia</taxon>
        <taxon>Gnathifera</taxon>
        <taxon>Rotifera</taxon>
        <taxon>Eurotatoria</taxon>
        <taxon>Bdelloidea</taxon>
        <taxon>Adinetida</taxon>
        <taxon>Adinetidae</taxon>
        <taxon>Adineta</taxon>
    </lineage>
</organism>
<comment type="caution">
    <text evidence="3">The sequence shown here is derived from an EMBL/GenBank/DDBJ whole genome shotgun (WGS) entry which is preliminary data.</text>
</comment>
<dbReference type="GO" id="GO:0016715">
    <property type="term" value="F:oxidoreductase activity, acting on paired donors, with incorporation or reduction of molecular oxygen, reduced ascorbate as one donor, and incorporation of one atom of oxygen"/>
    <property type="evidence" value="ECO:0007669"/>
    <property type="project" value="InterPro"/>
</dbReference>
<keyword evidence="1" id="KW-0812">Transmembrane</keyword>
<evidence type="ECO:0000313" key="4">
    <source>
        <dbReference type="Proteomes" id="UP000663828"/>
    </source>
</evidence>
<protein>
    <submittedName>
        <fullName evidence="3">Uncharacterized protein</fullName>
    </submittedName>
</protein>
<dbReference type="Gene3D" id="2.60.120.310">
    <property type="entry name" value="Copper type II, ascorbate-dependent monooxygenase, N-terminal domain"/>
    <property type="match status" value="1"/>
</dbReference>
<sequence>MLLLREFLLRSILLIITTSNIQHFVSAKRFNITLKAPGNTSAPTSTRHKSVHVLYIPTNDEKRQGTIVGFEPLIQFHQRAVQQLTVHICNSRISGTVWYDDEDVCDNARSMLIYEWTPSSSATIFRLSDDCGFEFDDTNSIILSVVYQRERRLHKEQSGIVLYISTHSPRYHMATMIVGNKQRGTHFSCRSSTSPRLLYAVKNLNSHENRLPWRMHIIRVRLFGRKLVQPVFDSIMATNANQSSIEIVLPDLFLMKGDYLLIECDNSIEFNCYFLVYYIYKTQPIPNTKTCENNNYADLFKLIPSREKINQNQTVTNSIHIDGSSIFLIVCLLLLITWISIIIGCIIMRRIRGLVNFRTEPTTSFSAQKNRLLRGGVVTNDNYHRTGEVDQIMQMDADHGGLMG</sequence>
<feature type="signal peptide" evidence="2">
    <location>
        <begin position="1"/>
        <end position="27"/>
    </location>
</feature>
<dbReference type="EMBL" id="CAJNOR010003004">
    <property type="protein sequence ID" value="CAF1366577.1"/>
    <property type="molecule type" value="Genomic_DNA"/>
</dbReference>
<accession>A0A815IDA3</accession>
<dbReference type="Proteomes" id="UP000663828">
    <property type="component" value="Unassembled WGS sequence"/>
</dbReference>
<gene>
    <name evidence="3" type="ORF">XAT740_LOCUS32307</name>
</gene>
<reference evidence="3" key="1">
    <citation type="submission" date="2021-02" db="EMBL/GenBank/DDBJ databases">
        <authorList>
            <person name="Nowell W R."/>
        </authorList>
    </citation>
    <scope>NUCLEOTIDE SEQUENCE</scope>
</reference>